<dbReference type="PROSITE" id="PS00893">
    <property type="entry name" value="NUDIX_BOX"/>
    <property type="match status" value="1"/>
</dbReference>
<dbReference type="InterPro" id="IPR020084">
    <property type="entry name" value="NUDIX_hydrolase_CS"/>
</dbReference>
<dbReference type="Gene3D" id="3.90.79.10">
    <property type="entry name" value="Nucleoside Triphosphate Pyrophosphohydrolase"/>
    <property type="match status" value="1"/>
</dbReference>
<keyword evidence="5 6" id="KW-0378">Hydrolase</keyword>
<evidence type="ECO:0000256" key="5">
    <source>
        <dbReference type="ARBA" id="ARBA00022801"/>
    </source>
</evidence>
<dbReference type="InParanoid" id="A0A3N0VAH9"/>
<evidence type="ECO:0000256" key="2">
    <source>
        <dbReference type="ARBA" id="ARBA00007608"/>
    </source>
</evidence>
<organism evidence="9 10">
    <name type="scientific">Stagnimonas aquatica</name>
    <dbReference type="NCBI Taxonomy" id="2689987"/>
    <lineage>
        <taxon>Bacteria</taxon>
        <taxon>Pseudomonadati</taxon>
        <taxon>Pseudomonadota</taxon>
        <taxon>Gammaproteobacteria</taxon>
        <taxon>Nevskiales</taxon>
        <taxon>Nevskiaceae</taxon>
        <taxon>Stagnimonas</taxon>
    </lineage>
</organism>
<evidence type="ECO:0000256" key="3">
    <source>
        <dbReference type="ARBA" id="ARBA00011245"/>
    </source>
</evidence>
<dbReference type="CDD" id="cd03675">
    <property type="entry name" value="NUDIX_Hydrolase"/>
    <property type="match status" value="1"/>
</dbReference>
<dbReference type="GO" id="GO:0017110">
    <property type="term" value="F:nucleoside diphosphate phosphatase activity"/>
    <property type="evidence" value="ECO:0007669"/>
    <property type="project" value="InterPro"/>
</dbReference>
<evidence type="ECO:0000256" key="6">
    <source>
        <dbReference type="RuleBase" id="RU364043"/>
    </source>
</evidence>
<evidence type="ECO:0000313" key="10">
    <source>
        <dbReference type="Proteomes" id="UP000282106"/>
    </source>
</evidence>
<comment type="caution">
    <text evidence="9">The sequence shown here is derived from an EMBL/GenBank/DDBJ whole genome shotgun (WGS) entry which is preliminary data.</text>
</comment>
<keyword evidence="10" id="KW-1185">Reference proteome</keyword>
<gene>
    <name evidence="6" type="primary">nudJ</name>
    <name evidence="9" type="ORF">ED208_10820</name>
</gene>
<sequence length="182" mass="20862">MSLRTWMPHVTVATVVERNGRFLLVEEQVGEELVINQPAGHWEQGETLMQGAVRETLEETGWHVEITGLVGVYEYQPPDLDYAFLRFAFSAKPLEHDASRPLDTGIRRWFWMDQYELQDEIYRHRSPMVQQCVEDYWTAKRYPLRVLTHLTPLGGAPVPDDEEAPLAQSIPGSGSLTLPDEL</sequence>
<comment type="cofactor">
    <cofactor evidence="1 6">
        <name>Mg(2+)</name>
        <dbReference type="ChEBI" id="CHEBI:18420"/>
    </cofactor>
</comment>
<evidence type="ECO:0000259" key="8">
    <source>
        <dbReference type="PROSITE" id="PS51462"/>
    </source>
</evidence>
<dbReference type="GO" id="GO:0017111">
    <property type="term" value="F:ribonucleoside triphosphate phosphatase activity"/>
    <property type="evidence" value="ECO:0007669"/>
    <property type="project" value="InterPro"/>
</dbReference>
<dbReference type="EC" id="3.6.1.-" evidence="6"/>
<dbReference type="InterPro" id="IPR015797">
    <property type="entry name" value="NUDIX_hydrolase-like_dom_sf"/>
</dbReference>
<dbReference type="PANTHER" id="PTHR43222:SF11">
    <property type="entry name" value="PHOSPHATASE NUDJ"/>
    <property type="match status" value="1"/>
</dbReference>
<dbReference type="FunCoup" id="A0A3N0VAH9">
    <property type="interactions" value="19"/>
</dbReference>
<dbReference type="AlphaFoldDB" id="A0A3N0VAH9"/>
<dbReference type="Proteomes" id="UP000282106">
    <property type="component" value="Unassembled WGS sequence"/>
</dbReference>
<dbReference type="SUPFAM" id="SSF55811">
    <property type="entry name" value="Nudix"/>
    <property type="match status" value="1"/>
</dbReference>
<dbReference type="GO" id="GO:0004787">
    <property type="term" value="F:thiamine diphosphate phosphatase activity"/>
    <property type="evidence" value="ECO:0007669"/>
    <property type="project" value="InterPro"/>
</dbReference>
<dbReference type="Pfam" id="PF00293">
    <property type="entry name" value="NUDIX"/>
    <property type="match status" value="1"/>
</dbReference>
<keyword evidence="6" id="KW-0460">Magnesium</keyword>
<feature type="region of interest" description="Disordered" evidence="7">
    <location>
        <begin position="157"/>
        <end position="182"/>
    </location>
</feature>
<comment type="similarity">
    <text evidence="2 6">Belongs to the Nudix hydrolase family. NudJ subfamily.</text>
</comment>
<dbReference type="EMBL" id="RJVO01000004">
    <property type="protein sequence ID" value="ROH89611.1"/>
    <property type="molecule type" value="Genomic_DNA"/>
</dbReference>
<dbReference type="PANTHER" id="PTHR43222">
    <property type="entry name" value="NUDIX HYDROLASE 23"/>
    <property type="match status" value="1"/>
</dbReference>
<evidence type="ECO:0000256" key="4">
    <source>
        <dbReference type="ARBA" id="ARBA00015552"/>
    </source>
</evidence>
<comment type="subunit">
    <text evidence="3 6">Monomer.</text>
</comment>
<accession>A0A3N0VAH9</accession>
<name>A0A3N0VAH9_9GAMM</name>
<evidence type="ECO:0000256" key="7">
    <source>
        <dbReference type="SAM" id="MobiDB-lite"/>
    </source>
</evidence>
<proteinExistence type="inferred from homology"/>
<protein>
    <recommendedName>
        <fullName evidence="4 6">Phosphatase NudJ</fullName>
        <ecNumber evidence="6">3.6.1.-</ecNumber>
    </recommendedName>
</protein>
<dbReference type="InterPro" id="IPR033713">
    <property type="entry name" value="NudJ"/>
</dbReference>
<reference evidence="9 10" key="1">
    <citation type="submission" date="2018-10" db="EMBL/GenBank/DDBJ databases">
        <authorList>
            <person name="Chen W.-M."/>
        </authorList>
    </citation>
    <scope>NUCLEOTIDE SEQUENCE [LARGE SCALE GENOMIC DNA]</scope>
    <source>
        <strain evidence="9 10">THS-13</strain>
    </source>
</reference>
<dbReference type="PROSITE" id="PS51462">
    <property type="entry name" value="NUDIX"/>
    <property type="match status" value="1"/>
</dbReference>
<evidence type="ECO:0000256" key="1">
    <source>
        <dbReference type="ARBA" id="ARBA00001946"/>
    </source>
</evidence>
<feature type="domain" description="Nudix hydrolase" evidence="8">
    <location>
        <begin position="7"/>
        <end position="134"/>
    </location>
</feature>
<evidence type="ECO:0000313" key="9">
    <source>
        <dbReference type="EMBL" id="ROH89611.1"/>
    </source>
</evidence>
<dbReference type="InterPro" id="IPR000086">
    <property type="entry name" value="NUDIX_hydrolase_dom"/>
</dbReference>